<name>A0ABY2RZ44_9PSEU</name>
<dbReference type="Proteomes" id="UP000309992">
    <property type="component" value="Unassembled WGS sequence"/>
</dbReference>
<gene>
    <name evidence="2" type="ORF">FCN18_25895</name>
</gene>
<sequence length="218" mass="24140">MTLQSGRELRAVVFAGPSLPQRVRPDSDVVMWRPPARRGDLDELDLDPTITVVLVDGYLVRQHPPSPTEVFNLIARGHEVWGCSSLGALRAAELRNHGMRGFGWVYDRVVDRTITYDDELVATLDPRTNEATGLFLANIRFGLDQLITAGRATQSQAEFLIDGLRAVHFEHRTSRLCASLATSAGLNASIIDRLLRSDVKRQDATALVRQLITSVLAQ</sequence>
<dbReference type="EMBL" id="SWMS01000016">
    <property type="protein sequence ID" value="TKG66267.1"/>
    <property type="molecule type" value="Genomic_DNA"/>
</dbReference>
<comment type="caution">
    <text evidence="2">The sequence shown here is derived from an EMBL/GenBank/DDBJ whole genome shotgun (WGS) entry which is preliminary data.</text>
</comment>
<organism evidence="2 3">
    <name type="scientific">Prauserella endophytica</name>
    <dbReference type="NCBI Taxonomy" id="1592324"/>
    <lineage>
        <taxon>Bacteria</taxon>
        <taxon>Bacillati</taxon>
        <taxon>Actinomycetota</taxon>
        <taxon>Actinomycetes</taxon>
        <taxon>Pseudonocardiales</taxon>
        <taxon>Pseudonocardiaceae</taxon>
        <taxon>Prauserella</taxon>
        <taxon>Prauserella coralliicola group</taxon>
    </lineage>
</organism>
<dbReference type="InterPro" id="IPR012924">
    <property type="entry name" value="TfuA_core"/>
</dbReference>
<reference evidence="2 3" key="1">
    <citation type="journal article" date="2015" name="Antonie Van Leeuwenhoek">
        <title>Prauserella endophytica sp. nov., an endophytic actinobacterium isolated from Tamarix taklamakanensis.</title>
        <authorList>
            <person name="Liu J.M."/>
            <person name="Habden X."/>
            <person name="Guo L."/>
            <person name="Tuo L."/>
            <person name="Jiang Z.K."/>
            <person name="Liu S.W."/>
            <person name="Liu X.F."/>
            <person name="Chen L."/>
            <person name="Li R.F."/>
            <person name="Zhang Y.Q."/>
            <person name="Sun C.H."/>
        </authorList>
    </citation>
    <scope>NUCLEOTIDE SEQUENCE [LARGE SCALE GENOMIC DNA]</scope>
    <source>
        <strain evidence="2 3">CGMCC 4.7182</strain>
    </source>
</reference>
<evidence type="ECO:0000313" key="3">
    <source>
        <dbReference type="Proteomes" id="UP000309992"/>
    </source>
</evidence>
<feature type="domain" description="TfuA-like core" evidence="1">
    <location>
        <begin position="56"/>
        <end position="173"/>
    </location>
</feature>
<accession>A0ABY2RZ44</accession>
<evidence type="ECO:0000259" key="1">
    <source>
        <dbReference type="Pfam" id="PF07812"/>
    </source>
</evidence>
<dbReference type="Pfam" id="PF07812">
    <property type="entry name" value="TfuA"/>
    <property type="match status" value="1"/>
</dbReference>
<proteinExistence type="predicted"/>
<keyword evidence="3" id="KW-1185">Reference proteome</keyword>
<protein>
    <recommendedName>
        <fullName evidence="1">TfuA-like core domain-containing protein</fullName>
    </recommendedName>
</protein>
<evidence type="ECO:0000313" key="2">
    <source>
        <dbReference type="EMBL" id="TKG66267.1"/>
    </source>
</evidence>